<dbReference type="SUPFAM" id="SSF55874">
    <property type="entry name" value="ATPase domain of HSP90 chaperone/DNA topoisomerase II/histidine kinase"/>
    <property type="match status" value="1"/>
</dbReference>
<organism evidence="3 4">
    <name type="scientific">Nitratidesulfovibrio liaohensis</name>
    <dbReference type="NCBI Taxonomy" id="2604158"/>
    <lineage>
        <taxon>Bacteria</taxon>
        <taxon>Pseudomonadati</taxon>
        <taxon>Thermodesulfobacteriota</taxon>
        <taxon>Desulfovibrionia</taxon>
        <taxon>Desulfovibrionales</taxon>
        <taxon>Desulfovibrionaceae</taxon>
        <taxon>Nitratidesulfovibrio</taxon>
    </lineage>
</organism>
<feature type="domain" description="Histidine kinase/HSP90-like ATPase" evidence="2">
    <location>
        <begin position="9"/>
        <end position="130"/>
    </location>
</feature>
<protein>
    <submittedName>
        <fullName evidence="3">ATP-binding protein</fullName>
    </submittedName>
</protein>
<evidence type="ECO:0000256" key="1">
    <source>
        <dbReference type="ARBA" id="ARBA00022527"/>
    </source>
</evidence>
<keyword evidence="3" id="KW-0067">ATP-binding</keyword>
<dbReference type="InterPro" id="IPR050267">
    <property type="entry name" value="Anti-sigma-factor_SerPK"/>
</dbReference>
<sequence>MAAPVPLRIPATMESPERARLFVREQAALLGVAPELAARLDLVVEELLVNVGSYAYPDGGGDLEVDCVSDEDTGRFCLILRDWGVPFDPLARETPDIEAGIDDRDPGGLGIFLVREMADHCAYRRTGNTNEFMACFATT</sequence>
<dbReference type="Gene3D" id="3.30.565.10">
    <property type="entry name" value="Histidine kinase-like ATPase, C-terminal domain"/>
    <property type="match status" value="1"/>
</dbReference>
<keyword evidence="1" id="KW-0418">Kinase</keyword>
<dbReference type="InterPro" id="IPR036890">
    <property type="entry name" value="HATPase_C_sf"/>
</dbReference>
<dbReference type="InterPro" id="IPR003594">
    <property type="entry name" value="HATPase_dom"/>
</dbReference>
<evidence type="ECO:0000259" key="2">
    <source>
        <dbReference type="Pfam" id="PF13581"/>
    </source>
</evidence>
<proteinExistence type="predicted"/>
<dbReference type="PANTHER" id="PTHR35526:SF6">
    <property type="entry name" value="SLR1861 PROTEIN"/>
    <property type="match status" value="1"/>
</dbReference>
<dbReference type="CDD" id="cd16936">
    <property type="entry name" value="HATPase_RsbW-like"/>
    <property type="match status" value="1"/>
</dbReference>
<evidence type="ECO:0000313" key="4">
    <source>
        <dbReference type="Proteomes" id="UP001180616"/>
    </source>
</evidence>
<dbReference type="Proteomes" id="UP001180616">
    <property type="component" value="Chromosome"/>
</dbReference>
<reference evidence="3" key="1">
    <citation type="submission" date="2023-09" db="EMBL/GenBank/DDBJ databases">
        <authorList>
            <consortium name="CW5 consortium"/>
            <person name="Lu C.-W."/>
        </authorList>
    </citation>
    <scope>NUCLEOTIDE SEQUENCE</scope>
    <source>
        <strain evidence="3">KPS</strain>
    </source>
</reference>
<keyword evidence="1" id="KW-0808">Transferase</keyword>
<keyword evidence="4" id="KW-1185">Reference proteome</keyword>
<dbReference type="Pfam" id="PF13581">
    <property type="entry name" value="HATPase_c_2"/>
    <property type="match status" value="1"/>
</dbReference>
<keyword evidence="1" id="KW-0723">Serine/threonine-protein kinase</keyword>
<accession>A0ABY9R7A7</accession>
<dbReference type="PANTHER" id="PTHR35526">
    <property type="entry name" value="ANTI-SIGMA-F FACTOR RSBW-RELATED"/>
    <property type="match status" value="1"/>
</dbReference>
<dbReference type="EMBL" id="CP133659">
    <property type="protein sequence ID" value="WMW66918.1"/>
    <property type="molecule type" value="Genomic_DNA"/>
</dbReference>
<gene>
    <name evidence="3" type="ORF">KPS_001549</name>
</gene>
<evidence type="ECO:0000313" key="3">
    <source>
        <dbReference type="EMBL" id="WMW66918.1"/>
    </source>
</evidence>
<keyword evidence="3" id="KW-0547">Nucleotide-binding</keyword>
<dbReference type="GO" id="GO:0005524">
    <property type="term" value="F:ATP binding"/>
    <property type="evidence" value="ECO:0007669"/>
    <property type="project" value="UniProtKB-KW"/>
</dbReference>
<name>A0ABY9R7A7_9BACT</name>
<dbReference type="RefSeq" id="WP_309542774.1">
    <property type="nucleotide sequence ID" value="NZ_CP133659.1"/>
</dbReference>